<protein>
    <submittedName>
        <fullName evidence="1">Uncharacterized protein</fullName>
    </submittedName>
</protein>
<reference evidence="1" key="1">
    <citation type="submission" date="2023-04" db="EMBL/GenBank/DDBJ databases">
        <title>Draft Genome sequencing of Naganishia species isolated from polar environments using Oxford Nanopore Technology.</title>
        <authorList>
            <person name="Leo P."/>
            <person name="Venkateswaran K."/>
        </authorList>
    </citation>
    <scope>NUCLEOTIDE SEQUENCE</scope>
    <source>
        <strain evidence="1">MNA-CCFEE 5425</strain>
    </source>
</reference>
<proteinExistence type="predicted"/>
<keyword evidence="2" id="KW-1185">Reference proteome</keyword>
<accession>A0ACC2WUR2</accession>
<organism evidence="1 2">
    <name type="scientific">Naganishia vaughanmartiniae</name>
    <dbReference type="NCBI Taxonomy" id="1424756"/>
    <lineage>
        <taxon>Eukaryota</taxon>
        <taxon>Fungi</taxon>
        <taxon>Dikarya</taxon>
        <taxon>Basidiomycota</taxon>
        <taxon>Agaricomycotina</taxon>
        <taxon>Tremellomycetes</taxon>
        <taxon>Filobasidiales</taxon>
        <taxon>Filobasidiaceae</taxon>
        <taxon>Naganishia</taxon>
    </lineage>
</organism>
<comment type="caution">
    <text evidence="1">The sequence shown here is derived from an EMBL/GenBank/DDBJ whole genome shotgun (WGS) entry which is preliminary data.</text>
</comment>
<gene>
    <name evidence="1" type="ORF">QFC22_005286</name>
</gene>
<evidence type="ECO:0000313" key="2">
    <source>
        <dbReference type="Proteomes" id="UP001243375"/>
    </source>
</evidence>
<dbReference type="EMBL" id="JASBWU010000016">
    <property type="protein sequence ID" value="KAJ9115525.1"/>
    <property type="molecule type" value="Genomic_DNA"/>
</dbReference>
<dbReference type="Proteomes" id="UP001243375">
    <property type="component" value="Unassembled WGS sequence"/>
</dbReference>
<sequence>MYTSTTAALKLESTLPHTLPHLAQRIFPSYLTAATQWSNLLSSGLAPVATALGNISGERQEAVKRWRMCLERADLVKKKVAAMGGEVVAKPVATRKAEVVEQASVNREEEGARRRKEDEAEQVNILRRSSVIRHQRQEVSNSATAIAFSAAGKKNELRLPLWHDADGTFITPLTTTQLDSLVACPDFSPDQKAWNAKWENIYTPTSPWVPFEPFLPSFSKNVDAEVAGHTGAAAVKVSQGIGANCSVVAGLNVLVAHNARQRGSRELGVQNFVDVRVKPERGDVHYGEDAGKRYWRVKVFVNGAWRSLVIDSCLPTSTKTDEPLHCIVTPDPPTQPIPTLPSLLWLPLLEKTYTTLLASSYAFPGSTPSTDLFHLTGWIPERIPLTRGSFQRERTWQRVERGWRDGTVLITLGTGKDQQQRNVIRDPRVVPLHAYAVVDVRHGHGQAGGDERKVKVVNPWRRDRSRTGSNGRQWTRGMLQALVEEAEDEDAEPEEPPGTLSRYVRPSPSHYSRLDPLFRLVDSWWMSWDEVCNTFDTLNLNWDPRIFERSETVHAVHTDTDDDDSIEITVSALSPGADVWILLQRHITTFATADTTFAAVNHDRNDSEGEDGTGISMAMQIVENVGEVVRSRDVWARPSGAALEFTSSSWILTQHKCLTEKATLSIRPRFEPSSTVSEAGNADGIAYTVTVYSDANILARKRTMAYGYEKVIDVDFFGRTAGGNPSHPTFMHNPQYRVHIKPDISQMAEKHIANVKCQLVGEDHTSYNVKLVWHQGERVTDLQAHDVVADSGEYRYGQASFTKTDVGVGIYTLVASSFEAGRASKAALKIQSTLPLDVSPIPQEGAGMFSRVVKGQWSGTLAAGRPSLGSYEQNPRYELLLPEPATVLCRLQLATTTGTPIPISVTIFKRGPSGSLKRQVATSGPYADPISGVLIPQTDLEAGIYVVVPSTYAGGTEASYFISVYATRKVELSVL</sequence>
<name>A0ACC2WUR2_9TREE</name>
<evidence type="ECO:0000313" key="1">
    <source>
        <dbReference type="EMBL" id="KAJ9115525.1"/>
    </source>
</evidence>